<dbReference type="RefSeq" id="WP_344657121.1">
    <property type="nucleotide sequence ID" value="NZ_BAAAQM010000011.1"/>
</dbReference>
<evidence type="ECO:0000313" key="1">
    <source>
        <dbReference type="EMBL" id="GAA1966231.1"/>
    </source>
</evidence>
<keyword evidence="2" id="KW-1185">Reference proteome</keyword>
<name>A0ABN2RAJ3_9ACTN</name>
<proteinExistence type="predicted"/>
<comment type="caution">
    <text evidence="1">The sequence shown here is derived from an EMBL/GenBank/DDBJ whole genome shotgun (WGS) entry which is preliminary data.</text>
</comment>
<accession>A0ABN2RAJ3</accession>
<reference evidence="1 2" key="1">
    <citation type="journal article" date="2019" name="Int. J. Syst. Evol. Microbiol.">
        <title>The Global Catalogue of Microorganisms (GCM) 10K type strain sequencing project: providing services to taxonomists for standard genome sequencing and annotation.</title>
        <authorList>
            <consortium name="The Broad Institute Genomics Platform"/>
            <consortium name="The Broad Institute Genome Sequencing Center for Infectious Disease"/>
            <person name="Wu L."/>
            <person name="Ma J."/>
        </authorList>
    </citation>
    <scope>NUCLEOTIDE SEQUENCE [LARGE SCALE GENOMIC DNA]</scope>
    <source>
        <strain evidence="1 2">JCM 16013</strain>
    </source>
</reference>
<sequence length="95" mass="10379">MSEILNEPASDNRSVIEEFLRSRGSADMAHPGTEDLRAFLDVTAANELDVFEHDEDLATRSGPGLYRLLEPVHALLSTAGWEAVRRELGARTAGS</sequence>
<protein>
    <submittedName>
        <fullName evidence="1">Uncharacterized protein</fullName>
    </submittedName>
</protein>
<dbReference type="Proteomes" id="UP001499854">
    <property type="component" value="Unassembled WGS sequence"/>
</dbReference>
<organism evidence="1 2">
    <name type="scientific">Catenulispora subtropica</name>
    <dbReference type="NCBI Taxonomy" id="450798"/>
    <lineage>
        <taxon>Bacteria</taxon>
        <taxon>Bacillati</taxon>
        <taxon>Actinomycetota</taxon>
        <taxon>Actinomycetes</taxon>
        <taxon>Catenulisporales</taxon>
        <taxon>Catenulisporaceae</taxon>
        <taxon>Catenulispora</taxon>
    </lineage>
</organism>
<dbReference type="EMBL" id="BAAAQM010000011">
    <property type="protein sequence ID" value="GAA1966231.1"/>
    <property type="molecule type" value="Genomic_DNA"/>
</dbReference>
<evidence type="ECO:0000313" key="2">
    <source>
        <dbReference type="Proteomes" id="UP001499854"/>
    </source>
</evidence>
<gene>
    <name evidence="1" type="ORF">GCM10009838_24910</name>
</gene>